<name>A0ABR1L5D4_9PEZI</name>
<evidence type="ECO:0000313" key="3">
    <source>
        <dbReference type="Proteomes" id="UP001360953"/>
    </source>
</evidence>
<keyword evidence="3" id="KW-1185">Reference proteome</keyword>
<dbReference type="GeneID" id="92027183"/>
<gene>
    <name evidence="2" type="ORF">J3D65DRAFT_173979</name>
</gene>
<dbReference type="EMBL" id="JBBPEH010000016">
    <property type="protein sequence ID" value="KAK7529636.1"/>
    <property type="molecule type" value="Genomic_DNA"/>
</dbReference>
<feature type="compositionally biased region" description="Low complexity" evidence="1">
    <location>
        <begin position="41"/>
        <end position="54"/>
    </location>
</feature>
<dbReference type="RefSeq" id="XP_066650086.1">
    <property type="nucleotide sequence ID" value="XM_066794277.1"/>
</dbReference>
<feature type="region of interest" description="Disordered" evidence="1">
    <location>
        <begin position="1"/>
        <end position="20"/>
    </location>
</feature>
<proteinExistence type="predicted"/>
<feature type="region of interest" description="Disordered" evidence="1">
    <location>
        <begin position="261"/>
        <end position="303"/>
    </location>
</feature>
<feature type="compositionally biased region" description="Basic and acidic residues" evidence="1">
    <location>
        <begin position="181"/>
        <end position="196"/>
    </location>
</feature>
<feature type="compositionally biased region" description="Gly residues" evidence="1">
    <location>
        <begin position="268"/>
        <end position="287"/>
    </location>
</feature>
<feature type="region of interest" description="Disordered" evidence="1">
    <location>
        <begin position="41"/>
        <end position="109"/>
    </location>
</feature>
<evidence type="ECO:0000256" key="1">
    <source>
        <dbReference type="SAM" id="MobiDB-lite"/>
    </source>
</evidence>
<comment type="caution">
    <text evidence="2">The sequence shown here is derived from an EMBL/GenBank/DDBJ whole genome shotgun (WGS) entry which is preliminary data.</text>
</comment>
<protein>
    <submittedName>
        <fullName evidence="2">Uncharacterized protein</fullName>
    </submittedName>
</protein>
<feature type="region of interest" description="Disordered" evidence="1">
    <location>
        <begin position="174"/>
        <end position="225"/>
    </location>
</feature>
<reference evidence="2 3" key="1">
    <citation type="submission" date="2024-04" db="EMBL/GenBank/DDBJ databases">
        <title>Phyllosticta paracitricarpa is synonymous to the EU quarantine fungus P. citricarpa based on phylogenomic analyses.</title>
        <authorList>
            <consortium name="Lawrence Berkeley National Laboratory"/>
            <person name="Van ingen-buijs V.A."/>
            <person name="Van westerhoven A.C."/>
            <person name="Haridas S."/>
            <person name="Skiadas P."/>
            <person name="Martin F."/>
            <person name="Groenewald J.Z."/>
            <person name="Crous P.W."/>
            <person name="Seidl M.F."/>
        </authorList>
    </citation>
    <scope>NUCLEOTIDE SEQUENCE [LARGE SCALE GENOMIC DNA]</scope>
    <source>
        <strain evidence="2 3">CPC 17464</strain>
    </source>
</reference>
<accession>A0ABR1L5D4</accession>
<feature type="region of interest" description="Disordered" evidence="1">
    <location>
        <begin position="125"/>
        <end position="150"/>
    </location>
</feature>
<evidence type="ECO:0000313" key="2">
    <source>
        <dbReference type="EMBL" id="KAK7529636.1"/>
    </source>
</evidence>
<sequence length="303" mass="33350">MYEVRRACHSLSRGGRDRNDVYDGQSIHPFCLSLPLPFPSTSPSHTHIPHNTTPRPRGVNRNTKTNHYKHQRDDSSPLLGPRLAAAPTSAKHHRRIPLPSHHPASSQTSLTPHYQHIYNVRAPQPRPQQARHTRGHAVLSGTGVKRAPPRAWDEWDDEALDRRLLRRRRYRPAEQAQAQEWHQHPDRQNDSSEQRPRARARANSSARRQRPVIDVGNGNGTSFAARAQRGGRGALDDVLRAAMYDGDGDAGVVRVAAPVGGRRRGRRGGGGGPGAGEGGFGVGIGGRGRPRPWPPAGGLEGWM</sequence>
<dbReference type="Proteomes" id="UP001360953">
    <property type="component" value="Unassembled WGS sequence"/>
</dbReference>
<organism evidence="2 3">
    <name type="scientific">Phyllosticta citribraziliensis</name>
    <dbReference type="NCBI Taxonomy" id="989973"/>
    <lineage>
        <taxon>Eukaryota</taxon>
        <taxon>Fungi</taxon>
        <taxon>Dikarya</taxon>
        <taxon>Ascomycota</taxon>
        <taxon>Pezizomycotina</taxon>
        <taxon>Dothideomycetes</taxon>
        <taxon>Dothideomycetes incertae sedis</taxon>
        <taxon>Botryosphaeriales</taxon>
        <taxon>Phyllostictaceae</taxon>
        <taxon>Phyllosticta</taxon>
    </lineage>
</organism>